<dbReference type="GO" id="GO:0005524">
    <property type="term" value="F:ATP binding"/>
    <property type="evidence" value="ECO:0007669"/>
    <property type="project" value="UniProtKB-UniRule"/>
</dbReference>
<evidence type="ECO:0000256" key="1">
    <source>
        <dbReference type="ARBA" id="ARBA00009922"/>
    </source>
</evidence>
<gene>
    <name evidence="12" type="ORF">SAMN04488528_102641</name>
</gene>
<comment type="catalytic activity">
    <reaction evidence="9">
        <text>ATP + H2O = ADP + phosphate + H(+)</text>
        <dbReference type="Rhea" id="RHEA:13065"/>
        <dbReference type="ChEBI" id="CHEBI:15377"/>
        <dbReference type="ChEBI" id="CHEBI:15378"/>
        <dbReference type="ChEBI" id="CHEBI:30616"/>
        <dbReference type="ChEBI" id="CHEBI:43474"/>
        <dbReference type="ChEBI" id="CHEBI:456216"/>
        <dbReference type="EC" id="5.6.2.4"/>
    </reaction>
</comment>
<evidence type="ECO:0000256" key="5">
    <source>
        <dbReference type="ARBA" id="ARBA00022840"/>
    </source>
</evidence>
<name>A0A1I0ZW01_9CLOT</name>
<keyword evidence="3 10" id="KW-0378">Hydrolase</keyword>
<protein>
    <recommendedName>
        <fullName evidence="8">DNA 3'-5' helicase</fullName>
        <ecNumber evidence="8">5.6.2.4</ecNumber>
    </recommendedName>
</protein>
<dbReference type="Pfam" id="PF13361">
    <property type="entry name" value="UvrD_C"/>
    <property type="match status" value="1"/>
</dbReference>
<evidence type="ECO:0000256" key="3">
    <source>
        <dbReference type="ARBA" id="ARBA00022801"/>
    </source>
</evidence>
<dbReference type="Proteomes" id="UP000198619">
    <property type="component" value="Unassembled WGS sequence"/>
</dbReference>
<dbReference type="InterPro" id="IPR000212">
    <property type="entry name" value="DNA_helicase_UvrD/REP"/>
</dbReference>
<dbReference type="STRING" id="84698.SAMN04488528_102641"/>
<dbReference type="InterPro" id="IPR027417">
    <property type="entry name" value="P-loop_NTPase"/>
</dbReference>
<dbReference type="InterPro" id="IPR014017">
    <property type="entry name" value="DNA_helicase_UvrD-like_C"/>
</dbReference>
<dbReference type="InterPro" id="IPR013986">
    <property type="entry name" value="DExx_box_DNA_helicase_dom_sf"/>
</dbReference>
<dbReference type="EMBL" id="FOKI01000026">
    <property type="protein sequence ID" value="SFB29939.1"/>
    <property type="molecule type" value="Genomic_DNA"/>
</dbReference>
<dbReference type="PANTHER" id="PTHR11070">
    <property type="entry name" value="UVRD / RECB / PCRA DNA HELICASE FAMILY MEMBER"/>
    <property type="match status" value="1"/>
</dbReference>
<dbReference type="GO" id="GO:0003677">
    <property type="term" value="F:DNA binding"/>
    <property type="evidence" value="ECO:0007669"/>
    <property type="project" value="InterPro"/>
</dbReference>
<keyword evidence="13" id="KW-1185">Reference proteome</keyword>
<sequence length="705" mass="82098">MENKSREYDLHLEKLKLKDTINIINEEILNSISYRKSITNEIVNYRKKFIEEYRDDEDAVIEYFDHERYVQEEAFRKADKKLRELNILKYSPYFGSITFEDKEFKDTDKYYIGRFGVTPDGYSEPLIVDWRAPVSSLFYAGTLGDHSYEVPNGKIEVDLNGRRQYIIKKGELSGMFDSAIDVKDEILQMVLGNNANDKLKDIVMTIQKEQDEIIRQPRFSTTVVNGVAGSGKTTIALHRVAYLLYNYRKQLEDKLLILGPNSIFMEYISSVLPSLGESGGVKQKTFRDFAMEYVDSNLNIVPFNYEIESVLNGNDKAIKEIKYKGSSDFTEELNKLIDEMEKEYFNVENLMFNGEILISKEEIEKLINIEYKSMPLFRRGAKVKRILYNKIKYKRDDEFRVIEKKYRDKKESMDSKQLAVEENNLEFSRKLEIRELVRKVLEAKTSLVYLEGKSIENIYNEFNNNKPILNDDLAAIIYLKIKLQGIKVKEELKHIVIDEAQDYSPLQFLVIKGLTSCNSFTIVGDVNQRLIKKEQIAPMMNLDSIFEENDINFFSLNKSYRSTREIMEYANKFINNSDIVPLVRNGEKVHKENFDNMKELILSIKNMVEDMKEDGLESIAIICRNKNIMDKIATPIKETLAVKVLDHEDMIYIGGTVLIPSYFAKGLEFDGVIMVDNNETNLEDLIKYVMSTRALHRLCHYNISL</sequence>
<dbReference type="PANTHER" id="PTHR11070:SF17">
    <property type="entry name" value="DNA HELICASE IV"/>
    <property type="match status" value="1"/>
</dbReference>
<dbReference type="Gene3D" id="1.10.10.160">
    <property type="match status" value="1"/>
</dbReference>
<evidence type="ECO:0000313" key="12">
    <source>
        <dbReference type="EMBL" id="SFB29939.1"/>
    </source>
</evidence>
<dbReference type="InterPro" id="IPR014016">
    <property type="entry name" value="UvrD-like_ATP-bd"/>
</dbReference>
<organism evidence="12 13">
    <name type="scientific">Clostridium frigidicarnis</name>
    <dbReference type="NCBI Taxonomy" id="84698"/>
    <lineage>
        <taxon>Bacteria</taxon>
        <taxon>Bacillati</taxon>
        <taxon>Bacillota</taxon>
        <taxon>Clostridia</taxon>
        <taxon>Eubacteriales</taxon>
        <taxon>Clostridiaceae</taxon>
        <taxon>Clostridium</taxon>
    </lineage>
</organism>
<keyword evidence="5 10" id="KW-0067">ATP-binding</keyword>
<comment type="catalytic activity">
    <reaction evidence="7">
        <text>Couples ATP hydrolysis with the unwinding of duplex DNA by translocating in the 3'-5' direction.</text>
        <dbReference type="EC" id="5.6.2.4"/>
    </reaction>
</comment>
<evidence type="ECO:0000256" key="2">
    <source>
        <dbReference type="ARBA" id="ARBA00022741"/>
    </source>
</evidence>
<dbReference type="AlphaFoldDB" id="A0A1I0ZW01"/>
<dbReference type="EC" id="5.6.2.4" evidence="8"/>
<dbReference type="SUPFAM" id="SSF52540">
    <property type="entry name" value="P-loop containing nucleoside triphosphate hydrolases"/>
    <property type="match status" value="1"/>
</dbReference>
<proteinExistence type="inferred from homology"/>
<dbReference type="GO" id="GO:0043138">
    <property type="term" value="F:3'-5' DNA helicase activity"/>
    <property type="evidence" value="ECO:0007669"/>
    <property type="project" value="UniProtKB-EC"/>
</dbReference>
<comment type="similarity">
    <text evidence="1">Belongs to the helicase family. UvrD subfamily.</text>
</comment>
<dbReference type="GO" id="GO:0016887">
    <property type="term" value="F:ATP hydrolysis activity"/>
    <property type="evidence" value="ECO:0007669"/>
    <property type="project" value="RHEA"/>
</dbReference>
<reference evidence="12 13" key="1">
    <citation type="submission" date="2016-10" db="EMBL/GenBank/DDBJ databases">
        <authorList>
            <person name="de Groot N.N."/>
        </authorList>
    </citation>
    <scope>NUCLEOTIDE SEQUENCE [LARGE SCALE GENOMIC DNA]</scope>
    <source>
        <strain evidence="12 13">DSM 12271</strain>
    </source>
</reference>
<dbReference type="RefSeq" id="WP_090042349.1">
    <property type="nucleotide sequence ID" value="NZ_FOKI01000026.1"/>
</dbReference>
<dbReference type="GO" id="GO:0005829">
    <property type="term" value="C:cytosol"/>
    <property type="evidence" value="ECO:0007669"/>
    <property type="project" value="TreeGrafter"/>
</dbReference>
<accession>A0A1I0ZW01</accession>
<evidence type="ECO:0000256" key="4">
    <source>
        <dbReference type="ARBA" id="ARBA00022806"/>
    </source>
</evidence>
<dbReference type="Gene3D" id="3.40.50.300">
    <property type="entry name" value="P-loop containing nucleotide triphosphate hydrolases"/>
    <property type="match status" value="3"/>
</dbReference>
<dbReference type="PROSITE" id="PS51198">
    <property type="entry name" value="UVRD_HELICASE_ATP_BIND"/>
    <property type="match status" value="1"/>
</dbReference>
<keyword evidence="6" id="KW-0413">Isomerase</keyword>
<evidence type="ECO:0000256" key="9">
    <source>
        <dbReference type="ARBA" id="ARBA00048988"/>
    </source>
</evidence>
<keyword evidence="2 10" id="KW-0547">Nucleotide-binding</keyword>
<dbReference type="OrthoDB" id="9787585at2"/>
<feature type="binding site" evidence="10">
    <location>
        <begin position="226"/>
        <end position="233"/>
    </location>
    <ligand>
        <name>ATP</name>
        <dbReference type="ChEBI" id="CHEBI:30616"/>
    </ligand>
</feature>
<feature type="domain" description="UvrD-like helicase ATP-binding" evidence="11">
    <location>
        <begin position="205"/>
        <end position="563"/>
    </location>
</feature>
<evidence type="ECO:0000313" key="13">
    <source>
        <dbReference type="Proteomes" id="UP000198619"/>
    </source>
</evidence>
<evidence type="ECO:0000256" key="8">
    <source>
        <dbReference type="ARBA" id="ARBA00034808"/>
    </source>
</evidence>
<evidence type="ECO:0000256" key="6">
    <source>
        <dbReference type="ARBA" id="ARBA00023235"/>
    </source>
</evidence>
<keyword evidence="4 10" id="KW-0347">Helicase</keyword>
<evidence type="ECO:0000256" key="7">
    <source>
        <dbReference type="ARBA" id="ARBA00034617"/>
    </source>
</evidence>
<dbReference type="GO" id="GO:0000725">
    <property type="term" value="P:recombinational repair"/>
    <property type="evidence" value="ECO:0007669"/>
    <property type="project" value="TreeGrafter"/>
</dbReference>
<evidence type="ECO:0000259" key="11">
    <source>
        <dbReference type="PROSITE" id="PS51198"/>
    </source>
</evidence>
<evidence type="ECO:0000256" key="10">
    <source>
        <dbReference type="PROSITE-ProRule" id="PRU00560"/>
    </source>
</evidence>
<dbReference type="Pfam" id="PF00580">
    <property type="entry name" value="UvrD-helicase"/>
    <property type="match status" value="1"/>
</dbReference>